<dbReference type="EMBL" id="LUCM01009125">
    <property type="protein sequence ID" value="KAA0187412.1"/>
    <property type="molecule type" value="Genomic_DNA"/>
</dbReference>
<organism evidence="5 6">
    <name type="scientific">Fasciolopsis buskii</name>
    <dbReference type="NCBI Taxonomy" id="27845"/>
    <lineage>
        <taxon>Eukaryota</taxon>
        <taxon>Metazoa</taxon>
        <taxon>Spiralia</taxon>
        <taxon>Lophotrochozoa</taxon>
        <taxon>Platyhelminthes</taxon>
        <taxon>Trematoda</taxon>
        <taxon>Digenea</taxon>
        <taxon>Plagiorchiida</taxon>
        <taxon>Echinostomata</taxon>
        <taxon>Echinostomatoidea</taxon>
        <taxon>Fasciolidae</taxon>
        <taxon>Fasciolopsis</taxon>
    </lineage>
</organism>
<dbReference type="PROSITE" id="PS52035">
    <property type="entry name" value="PEPTIDASE_M14"/>
    <property type="match status" value="1"/>
</dbReference>
<keyword evidence="5" id="KW-0378">Hydrolase</keyword>
<dbReference type="Proteomes" id="UP000728185">
    <property type="component" value="Unassembled WGS sequence"/>
</dbReference>
<proteinExistence type="inferred from homology"/>
<evidence type="ECO:0000256" key="1">
    <source>
        <dbReference type="ARBA" id="ARBA00001947"/>
    </source>
</evidence>
<comment type="cofactor">
    <cofactor evidence="1">
        <name>Zn(2+)</name>
        <dbReference type="ChEBI" id="CHEBI:29105"/>
    </cofactor>
</comment>
<dbReference type="GO" id="GO:0006508">
    <property type="term" value="P:proteolysis"/>
    <property type="evidence" value="ECO:0007669"/>
    <property type="project" value="InterPro"/>
</dbReference>
<feature type="domain" description="Peptidase M14" evidence="4">
    <location>
        <begin position="64"/>
        <end position="213"/>
    </location>
</feature>
<reference evidence="5" key="1">
    <citation type="submission" date="2019-05" db="EMBL/GenBank/DDBJ databases">
        <title>Annotation for the trematode Fasciolopsis buski.</title>
        <authorList>
            <person name="Choi Y.-J."/>
        </authorList>
    </citation>
    <scope>NUCLEOTIDE SEQUENCE</scope>
    <source>
        <strain evidence="5">HT</strain>
        <tissue evidence="5">Whole worm</tissue>
    </source>
</reference>
<evidence type="ECO:0000313" key="6">
    <source>
        <dbReference type="Proteomes" id="UP000728185"/>
    </source>
</evidence>
<dbReference type="Gene3D" id="3.40.630.10">
    <property type="entry name" value="Zn peptidases"/>
    <property type="match status" value="1"/>
</dbReference>
<name>A0A8E0RT60_9TREM</name>
<dbReference type="Pfam" id="PF00246">
    <property type="entry name" value="Peptidase_M14"/>
    <property type="match status" value="1"/>
</dbReference>
<dbReference type="PANTHER" id="PTHR12756">
    <property type="entry name" value="CYTOSOLIC CARBOXYPEPTIDASE"/>
    <property type="match status" value="1"/>
</dbReference>
<evidence type="ECO:0000256" key="3">
    <source>
        <dbReference type="PROSITE-ProRule" id="PRU01379"/>
    </source>
</evidence>
<evidence type="ECO:0000313" key="5">
    <source>
        <dbReference type="EMBL" id="KAA0187412.1"/>
    </source>
</evidence>
<dbReference type="SUPFAM" id="SSF53187">
    <property type="entry name" value="Zn-dependent exopeptidases"/>
    <property type="match status" value="1"/>
</dbReference>
<comment type="similarity">
    <text evidence="2 3">Belongs to the peptidase M14 family.</text>
</comment>
<comment type="caution">
    <text evidence="5">The sequence shown here is derived from an EMBL/GenBank/DDBJ whole genome shotgun (WGS) entry which is preliminary data.</text>
</comment>
<gene>
    <name evidence="5" type="ORF">FBUS_09932</name>
</gene>
<accession>A0A8E0RT60</accession>
<dbReference type="GO" id="GO:0008270">
    <property type="term" value="F:zinc ion binding"/>
    <property type="evidence" value="ECO:0007669"/>
    <property type="project" value="InterPro"/>
</dbReference>
<protein>
    <submittedName>
        <fullName evidence="5">Cytosolic carboxypeptidase 4</fullName>
    </submittedName>
</protein>
<dbReference type="InterPro" id="IPR050821">
    <property type="entry name" value="Cytosolic_carboxypeptidase"/>
</dbReference>
<evidence type="ECO:0000259" key="4">
    <source>
        <dbReference type="PROSITE" id="PS52035"/>
    </source>
</evidence>
<keyword evidence="6" id="KW-1185">Reference proteome</keyword>
<evidence type="ECO:0000256" key="2">
    <source>
        <dbReference type="ARBA" id="ARBA00005988"/>
    </source>
</evidence>
<comment type="caution">
    <text evidence="3">Lacks conserved residue(s) required for the propagation of feature annotation.</text>
</comment>
<keyword evidence="5" id="KW-0645">Protease</keyword>
<dbReference type="OrthoDB" id="10253041at2759"/>
<dbReference type="InterPro" id="IPR000834">
    <property type="entry name" value="Peptidase_M14"/>
</dbReference>
<dbReference type="GO" id="GO:0004181">
    <property type="term" value="F:metallocarboxypeptidase activity"/>
    <property type="evidence" value="ECO:0007669"/>
    <property type="project" value="InterPro"/>
</dbReference>
<dbReference type="PANTHER" id="PTHR12756:SF11">
    <property type="entry name" value="CYTOSOLIC CARBOXYPEPTIDASE 1"/>
    <property type="match status" value="1"/>
</dbReference>
<dbReference type="AlphaFoldDB" id="A0A8E0RT60"/>
<sequence>MIGPGKQQNAFKKCLRNRSLVVGFFGYIHPLNKLDSTDGSTYHTATFHIRFPHTGDVCYLAYHYPYTYTRLLSDIARWKKEAERTDSNPVYFRVQSLTSTLLENPVPVLTITAKSLLTDDKSTPDQLARLSVSASEVDGCKPMPDRSFYTRSSIRPYIFLTARVHSGETNSSWVMQGLVNHLVSDHPVAVQARQQFIFKIVPMLNPDGVICGK</sequence>
<keyword evidence="5" id="KW-0121">Carboxypeptidase</keyword>